<dbReference type="RefSeq" id="WP_347307602.1">
    <property type="nucleotide sequence ID" value="NZ_JBAJEX010000002.1"/>
</dbReference>
<dbReference type="PIRSF" id="PIRSF000847">
    <property type="entry name" value="Phos_ph_gly_syn"/>
    <property type="match status" value="1"/>
</dbReference>
<evidence type="ECO:0000313" key="17">
    <source>
        <dbReference type="EMBL" id="MEO1766504.1"/>
    </source>
</evidence>
<keyword evidence="10" id="KW-0443">Lipid metabolism</keyword>
<sequence>MTAVNLPNVLTTLRVTAAPLLAWALLTRQLELAFWVFVAAALTDALDGWIARRFGLLTPYGAVMDPLADKLVTLVCVVLLTWLEVVPLWLTLALVVRDTVIVGGAFAYQRAFGEVHIQPTRLGKLHTSVAFALFAMVLAEGADYLDLTPWRQALFWMVFAFTLASGVQYVVLWGRKAAQASRR</sequence>
<dbReference type="InterPro" id="IPR004570">
    <property type="entry name" value="Phosphatidylglycerol_P_synth"/>
</dbReference>
<dbReference type="InterPro" id="IPR000462">
    <property type="entry name" value="CDP-OH_P_trans"/>
</dbReference>
<dbReference type="GO" id="GO:0016740">
    <property type="term" value="F:transferase activity"/>
    <property type="evidence" value="ECO:0007669"/>
    <property type="project" value="UniProtKB-KW"/>
</dbReference>
<accession>A0ABV0ED76</accession>
<dbReference type="InterPro" id="IPR043130">
    <property type="entry name" value="CDP-OH_PTrfase_TM_dom"/>
</dbReference>
<dbReference type="Gene3D" id="1.20.120.1760">
    <property type="match status" value="1"/>
</dbReference>
<dbReference type="PROSITE" id="PS00379">
    <property type="entry name" value="CDP_ALCOHOL_P_TRANSF"/>
    <property type="match status" value="1"/>
</dbReference>
<evidence type="ECO:0000256" key="6">
    <source>
        <dbReference type="ARBA" id="ARBA00022516"/>
    </source>
</evidence>
<keyword evidence="8 16" id="KW-0812">Transmembrane</keyword>
<protein>
    <recommendedName>
        <fullName evidence="5">CDP-diacylglycerol--glycerol-3-phosphate 3-phosphatidyltransferase</fullName>
        <ecNumber evidence="4">2.7.8.5</ecNumber>
    </recommendedName>
</protein>
<keyword evidence="9 16" id="KW-1133">Transmembrane helix</keyword>
<evidence type="ECO:0000256" key="7">
    <source>
        <dbReference type="ARBA" id="ARBA00022679"/>
    </source>
</evidence>
<comment type="similarity">
    <text evidence="3 15">Belongs to the CDP-alcohol phosphatidyltransferase class-I family.</text>
</comment>
<evidence type="ECO:0000256" key="3">
    <source>
        <dbReference type="ARBA" id="ARBA00010441"/>
    </source>
</evidence>
<evidence type="ECO:0000256" key="10">
    <source>
        <dbReference type="ARBA" id="ARBA00023098"/>
    </source>
</evidence>
<dbReference type="PANTHER" id="PTHR14269:SF11">
    <property type="entry name" value="CDP-DIACYLGLYCEROL--GLYCEROL-3-PHOSPHATE 3-PHOSPHATIDYLTRANSFERASE"/>
    <property type="match status" value="1"/>
</dbReference>
<evidence type="ECO:0000256" key="15">
    <source>
        <dbReference type="RuleBase" id="RU003750"/>
    </source>
</evidence>
<reference evidence="17 18" key="1">
    <citation type="submission" date="2024-02" db="EMBL/GenBank/DDBJ databases">
        <title>New thermophilic sulfur-oxidizing bacteria from a hot springs of the Uzon caldera (Kamchatka, Russia).</title>
        <authorList>
            <person name="Dukat A.M."/>
            <person name="Elcheninov A.G."/>
            <person name="Frolov E.N."/>
        </authorList>
    </citation>
    <scope>NUCLEOTIDE SEQUENCE [LARGE SCALE GENOMIC DNA]</scope>
    <source>
        <strain evidence="17 18">AK1</strain>
    </source>
</reference>
<feature type="transmembrane region" description="Helical" evidence="16">
    <location>
        <begin position="6"/>
        <end position="25"/>
    </location>
</feature>
<dbReference type="EC" id="2.7.8.5" evidence="4"/>
<dbReference type="Proteomes" id="UP001482231">
    <property type="component" value="Unassembled WGS sequence"/>
</dbReference>
<comment type="pathway">
    <text evidence="2">Phospholipid metabolism; phosphatidylglycerol biosynthesis; phosphatidylglycerol from CDP-diacylglycerol: step 1/2.</text>
</comment>
<feature type="transmembrane region" description="Helical" evidence="16">
    <location>
        <begin position="125"/>
        <end position="142"/>
    </location>
</feature>
<evidence type="ECO:0000256" key="12">
    <source>
        <dbReference type="ARBA" id="ARBA00023209"/>
    </source>
</evidence>
<dbReference type="PANTHER" id="PTHR14269">
    <property type="entry name" value="CDP-DIACYLGLYCEROL--GLYCEROL-3-PHOSPHATE 3-PHOSPHATIDYLTRANSFERASE-RELATED"/>
    <property type="match status" value="1"/>
</dbReference>
<dbReference type="EMBL" id="JBAJEX010000002">
    <property type="protein sequence ID" value="MEO1766504.1"/>
    <property type="molecule type" value="Genomic_DNA"/>
</dbReference>
<evidence type="ECO:0000256" key="2">
    <source>
        <dbReference type="ARBA" id="ARBA00005042"/>
    </source>
</evidence>
<evidence type="ECO:0000256" key="11">
    <source>
        <dbReference type="ARBA" id="ARBA00023136"/>
    </source>
</evidence>
<dbReference type="Pfam" id="PF01066">
    <property type="entry name" value="CDP-OH_P_transf"/>
    <property type="match status" value="1"/>
</dbReference>
<organism evidence="17 18">
    <name type="scientific">Thiobacter aerophilum</name>
    <dbReference type="NCBI Taxonomy" id="3121275"/>
    <lineage>
        <taxon>Bacteria</taxon>
        <taxon>Pseudomonadati</taxon>
        <taxon>Pseudomonadota</taxon>
        <taxon>Betaproteobacteria</taxon>
        <taxon>Burkholderiales</taxon>
        <taxon>Thiobacteraceae</taxon>
        <taxon>Thiobacter</taxon>
    </lineage>
</organism>
<comment type="caution">
    <text evidence="17">The sequence shown here is derived from an EMBL/GenBank/DDBJ whole genome shotgun (WGS) entry which is preliminary data.</text>
</comment>
<evidence type="ECO:0000256" key="1">
    <source>
        <dbReference type="ARBA" id="ARBA00004141"/>
    </source>
</evidence>
<feature type="transmembrane region" description="Helical" evidence="16">
    <location>
        <begin position="154"/>
        <end position="174"/>
    </location>
</feature>
<dbReference type="InterPro" id="IPR048254">
    <property type="entry name" value="CDP_ALCOHOL_P_TRANSF_CS"/>
</dbReference>
<evidence type="ECO:0000256" key="5">
    <source>
        <dbReference type="ARBA" id="ARBA00014944"/>
    </source>
</evidence>
<keyword evidence="11 16" id="KW-0472">Membrane</keyword>
<evidence type="ECO:0000256" key="4">
    <source>
        <dbReference type="ARBA" id="ARBA00013170"/>
    </source>
</evidence>
<keyword evidence="18" id="KW-1185">Reference proteome</keyword>
<feature type="transmembrane region" description="Helical" evidence="16">
    <location>
        <begin position="71"/>
        <end position="96"/>
    </location>
</feature>
<keyword evidence="13" id="KW-1208">Phospholipid metabolism</keyword>
<evidence type="ECO:0000313" key="18">
    <source>
        <dbReference type="Proteomes" id="UP001482231"/>
    </source>
</evidence>
<gene>
    <name evidence="17" type="ORF">V6E02_04685</name>
</gene>
<keyword evidence="12" id="KW-0594">Phospholipid biosynthesis</keyword>
<keyword evidence="6" id="KW-0444">Lipid biosynthesis</keyword>
<evidence type="ECO:0000256" key="14">
    <source>
        <dbReference type="ARBA" id="ARBA00048586"/>
    </source>
</evidence>
<comment type="catalytic activity">
    <reaction evidence="14">
        <text>a CDP-1,2-diacyl-sn-glycerol + sn-glycerol 3-phosphate = a 1,2-diacyl-sn-glycero-3-phospho-(1'-sn-glycero-3'-phosphate) + CMP + H(+)</text>
        <dbReference type="Rhea" id="RHEA:12593"/>
        <dbReference type="ChEBI" id="CHEBI:15378"/>
        <dbReference type="ChEBI" id="CHEBI:57597"/>
        <dbReference type="ChEBI" id="CHEBI:58332"/>
        <dbReference type="ChEBI" id="CHEBI:60110"/>
        <dbReference type="ChEBI" id="CHEBI:60377"/>
        <dbReference type="EC" id="2.7.8.5"/>
    </reaction>
</comment>
<evidence type="ECO:0000256" key="13">
    <source>
        <dbReference type="ARBA" id="ARBA00023264"/>
    </source>
</evidence>
<evidence type="ECO:0000256" key="8">
    <source>
        <dbReference type="ARBA" id="ARBA00022692"/>
    </source>
</evidence>
<dbReference type="InterPro" id="IPR050324">
    <property type="entry name" value="CDP-alcohol_PTase-I"/>
</dbReference>
<evidence type="ECO:0000256" key="16">
    <source>
        <dbReference type="SAM" id="Phobius"/>
    </source>
</evidence>
<keyword evidence="7 15" id="KW-0808">Transferase</keyword>
<feature type="transmembrane region" description="Helical" evidence="16">
    <location>
        <begin position="32"/>
        <end position="51"/>
    </location>
</feature>
<proteinExistence type="inferred from homology"/>
<evidence type="ECO:0000256" key="9">
    <source>
        <dbReference type="ARBA" id="ARBA00022989"/>
    </source>
</evidence>
<comment type="subcellular location">
    <subcellularLocation>
        <location evidence="1">Membrane</location>
        <topology evidence="1">Multi-pass membrane protein</topology>
    </subcellularLocation>
</comment>
<name>A0ABV0ED76_9BURK</name>